<proteinExistence type="predicted"/>
<name>A0A5T4J0X8_SALTM</name>
<evidence type="ECO:0000313" key="1">
    <source>
        <dbReference type="EMBL" id="EBG8364682.1"/>
    </source>
</evidence>
<dbReference type="AlphaFoldDB" id="A0A5T4J0X8"/>
<organism evidence="1">
    <name type="scientific">Salmonella typhimurium</name>
    <dbReference type="NCBI Taxonomy" id="90371"/>
    <lineage>
        <taxon>Bacteria</taxon>
        <taxon>Pseudomonadati</taxon>
        <taxon>Pseudomonadota</taxon>
        <taxon>Gammaproteobacteria</taxon>
        <taxon>Enterobacterales</taxon>
        <taxon>Enterobacteriaceae</taxon>
        <taxon>Salmonella</taxon>
    </lineage>
</organism>
<dbReference type="EMBL" id="AAFKDR010000059">
    <property type="protein sequence ID" value="EBG8364682.1"/>
    <property type="molecule type" value="Genomic_DNA"/>
</dbReference>
<gene>
    <name evidence="1" type="ORF">FJM64_23390</name>
</gene>
<protein>
    <submittedName>
        <fullName evidence="1">Uncharacterized protein</fullName>
    </submittedName>
</protein>
<accession>A0A5T4J0X8</accession>
<sequence length="80" mass="9245">MTAGWGAWCKDLLRAPLKRAERDSAANTAKRDVFPRVNRKNASGTFSARCMTMHETEWRSVWAHTVPMRHIFGHFQFVNP</sequence>
<reference evidence="1" key="1">
    <citation type="submission" date="2019-06" db="EMBL/GenBank/DDBJ databases">
        <authorList>
            <person name="Ashton P.M."/>
            <person name="Dallman T."/>
            <person name="Nair S."/>
            <person name="De Pinna E."/>
            <person name="Peters T."/>
            <person name="Grant K."/>
        </authorList>
    </citation>
    <scope>NUCLEOTIDE SEQUENCE</scope>
    <source>
        <strain evidence="1">758712</strain>
    </source>
</reference>
<comment type="caution">
    <text evidence="1">The sequence shown here is derived from an EMBL/GenBank/DDBJ whole genome shotgun (WGS) entry which is preliminary data.</text>
</comment>